<dbReference type="PANTHER" id="PTHR32470:SF2">
    <property type="entry name" value="NADH DEHYDROGENASE [UBIQUINONE] 1 ALPHA SUBCOMPLEX ASSEMBLY FACTOR 2"/>
    <property type="match status" value="1"/>
</dbReference>
<gene>
    <name evidence="4" type="ORF">MGL_1093</name>
</gene>
<dbReference type="InterPro" id="IPR007763">
    <property type="entry name" value="NDUFA12"/>
</dbReference>
<name>A8PWG6_MALGO</name>
<evidence type="ECO:0000313" key="5">
    <source>
        <dbReference type="Proteomes" id="UP000008837"/>
    </source>
</evidence>
<dbReference type="AlphaFoldDB" id="A8PWG6"/>
<evidence type="ECO:0000256" key="1">
    <source>
        <dbReference type="ARBA" id="ARBA00007355"/>
    </source>
</evidence>
<dbReference type="Pfam" id="PF05071">
    <property type="entry name" value="NDUFA12"/>
    <property type="match status" value="1"/>
</dbReference>
<keyword evidence="5" id="KW-1185">Reference proteome</keyword>
<evidence type="ECO:0008006" key="6">
    <source>
        <dbReference type="Google" id="ProtNLM"/>
    </source>
</evidence>
<organism evidence="4 5">
    <name type="scientific">Malassezia globosa (strain ATCC MYA-4612 / CBS 7966)</name>
    <name type="common">Dandruff-associated fungus</name>
    <dbReference type="NCBI Taxonomy" id="425265"/>
    <lineage>
        <taxon>Eukaryota</taxon>
        <taxon>Fungi</taxon>
        <taxon>Dikarya</taxon>
        <taxon>Basidiomycota</taxon>
        <taxon>Ustilaginomycotina</taxon>
        <taxon>Malasseziomycetes</taxon>
        <taxon>Malasseziales</taxon>
        <taxon>Malasseziaceae</taxon>
        <taxon>Malassezia</taxon>
    </lineage>
</organism>
<evidence type="ECO:0000256" key="2">
    <source>
        <dbReference type="SAM" id="Coils"/>
    </source>
</evidence>
<sequence>MSVSSWWRTLSRVLRIGNARYIVGHDLEQNTYMELPSLHGDPKRTRRVVKWKSLSNLSDFNPKEMPIQWDAWMRHTRQHPPTIEELLKDRERQRIVQHNARVLAIRDEAEKAQIEAQRATEHAEALQTQAAREKRRLEIFDASSKSQLGQSEETAHGSGIESATIRPGRRRGV</sequence>
<protein>
    <recommendedName>
        <fullName evidence="6">NADH dehydrogenase [ubiquinone] 1 alpha subcomplex subunit</fullName>
    </recommendedName>
</protein>
<dbReference type="GO" id="GO:0045271">
    <property type="term" value="C:respiratory chain complex I"/>
    <property type="evidence" value="ECO:0007669"/>
    <property type="project" value="InterPro"/>
</dbReference>
<dbReference type="VEuPathDB" id="FungiDB:MGL_1093"/>
<keyword evidence="2" id="KW-0175">Coiled coil</keyword>
<proteinExistence type="inferred from homology"/>
<dbReference type="RefSeq" id="XP_001731825.1">
    <property type="nucleotide sequence ID" value="XM_001731773.1"/>
</dbReference>
<dbReference type="OrthoDB" id="10255576at2759"/>
<comment type="similarity">
    <text evidence="1">Belongs to the complex I NDUFA12 subunit family.</text>
</comment>
<feature type="compositionally biased region" description="Polar residues" evidence="3">
    <location>
        <begin position="143"/>
        <end position="152"/>
    </location>
</feature>
<evidence type="ECO:0000256" key="3">
    <source>
        <dbReference type="SAM" id="MobiDB-lite"/>
    </source>
</evidence>
<dbReference type="InParanoid" id="A8PWG6"/>
<dbReference type="PANTHER" id="PTHR32470">
    <property type="entry name" value="ADH DEHYDROGENASE [UBIQUINONE] 1 ALPHA SUBCOMPLEX ASSEMBLY FACTOR 2"/>
    <property type="match status" value="1"/>
</dbReference>
<dbReference type="EMBL" id="AAYY01000003">
    <property type="protein sequence ID" value="EDP44611.1"/>
    <property type="molecule type" value="Genomic_DNA"/>
</dbReference>
<accession>A8PWG6</accession>
<evidence type="ECO:0000313" key="4">
    <source>
        <dbReference type="EMBL" id="EDP44611.1"/>
    </source>
</evidence>
<feature type="coiled-coil region" evidence="2">
    <location>
        <begin position="102"/>
        <end position="136"/>
    </location>
</feature>
<dbReference type="GO" id="GO:0005739">
    <property type="term" value="C:mitochondrion"/>
    <property type="evidence" value="ECO:0007669"/>
    <property type="project" value="TreeGrafter"/>
</dbReference>
<dbReference type="OMA" id="RWRNESV"/>
<dbReference type="GO" id="GO:0032981">
    <property type="term" value="P:mitochondrial respiratory chain complex I assembly"/>
    <property type="evidence" value="ECO:0007669"/>
    <property type="project" value="TreeGrafter"/>
</dbReference>
<dbReference type="Proteomes" id="UP000008837">
    <property type="component" value="Unassembled WGS sequence"/>
</dbReference>
<dbReference type="GeneID" id="5856130"/>
<comment type="caution">
    <text evidence="4">The sequence shown here is derived from an EMBL/GenBank/DDBJ whole genome shotgun (WGS) entry which is preliminary data.</text>
</comment>
<dbReference type="KEGG" id="mgl:MGL_1093"/>
<dbReference type="STRING" id="425265.A8PWG6"/>
<feature type="region of interest" description="Disordered" evidence="3">
    <location>
        <begin position="138"/>
        <end position="173"/>
    </location>
</feature>
<reference evidence="4 5" key="1">
    <citation type="journal article" date="2007" name="Proc. Natl. Acad. Sci. U.S.A.">
        <title>Dandruff-associated Malassezia genomes reveal convergent and divergent virulence traits shared with plant and human fungal pathogens.</title>
        <authorList>
            <person name="Xu J."/>
            <person name="Saunders C.W."/>
            <person name="Hu P."/>
            <person name="Grant R.A."/>
            <person name="Boekhout T."/>
            <person name="Kuramae E.E."/>
            <person name="Kronstad J.W."/>
            <person name="Deangelis Y.M."/>
            <person name="Reeder N.L."/>
            <person name="Johnstone K.R."/>
            <person name="Leland M."/>
            <person name="Fieno A.M."/>
            <person name="Begley W.M."/>
            <person name="Sun Y."/>
            <person name="Lacey M.P."/>
            <person name="Chaudhary T."/>
            <person name="Keough T."/>
            <person name="Chu L."/>
            <person name="Sears R."/>
            <person name="Yuan B."/>
            <person name="Dawson T.L.Jr."/>
        </authorList>
    </citation>
    <scope>NUCLEOTIDE SEQUENCE [LARGE SCALE GENOMIC DNA]</scope>
    <source>
        <strain evidence="5">ATCC MYA-4612 / CBS 7966</strain>
    </source>
</reference>
<dbReference type="InterPro" id="IPR052618">
    <property type="entry name" value="ComplexI_NDUFA12"/>
</dbReference>